<reference evidence="5 6" key="2">
    <citation type="submission" date="2018-11" db="EMBL/GenBank/DDBJ databases">
        <authorList>
            <consortium name="Pathogen Informatics"/>
        </authorList>
    </citation>
    <scope>NUCLEOTIDE SEQUENCE [LARGE SCALE GENOMIC DNA]</scope>
</reference>
<feature type="compositionally biased region" description="Acidic residues" evidence="3">
    <location>
        <begin position="27"/>
        <end position="46"/>
    </location>
</feature>
<feature type="compositionally biased region" description="Polar residues" evidence="3">
    <location>
        <begin position="12"/>
        <end position="24"/>
    </location>
</feature>
<evidence type="ECO:0000256" key="3">
    <source>
        <dbReference type="SAM" id="MobiDB-lite"/>
    </source>
</evidence>
<organism evidence="7">
    <name type="scientific">Hydatigena taeniaeformis</name>
    <name type="common">Feline tapeworm</name>
    <name type="synonym">Taenia taeniaeformis</name>
    <dbReference type="NCBI Taxonomy" id="6205"/>
    <lineage>
        <taxon>Eukaryota</taxon>
        <taxon>Metazoa</taxon>
        <taxon>Spiralia</taxon>
        <taxon>Lophotrochozoa</taxon>
        <taxon>Platyhelminthes</taxon>
        <taxon>Cestoda</taxon>
        <taxon>Eucestoda</taxon>
        <taxon>Cyclophyllidea</taxon>
        <taxon>Taeniidae</taxon>
        <taxon>Hydatigera</taxon>
    </lineage>
</organism>
<reference evidence="7" key="1">
    <citation type="submission" date="2017-02" db="UniProtKB">
        <authorList>
            <consortium name="WormBaseParasite"/>
        </authorList>
    </citation>
    <scope>IDENTIFICATION</scope>
</reference>
<dbReference type="Gene3D" id="1.10.20.10">
    <property type="entry name" value="Histone, subunit A"/>
    <property type="match status" value="1"/>
</dbReference>
<protein>
    <submittedName>
        <fullName evidence="7">CBFD_NFYB_HMF domain-containing protein</fullName>
    </submittedName>
</protein>
<comment type="subcellular location">
    <subcellularLocation>
        <location evidence="1">Nucleus</location>
    </subcellularLocation>
</comment>
<dbReference type="InterPro" id="IPR050568">
    <property type="entry name" value="Transcr_DNA_Rep_Reg"/>
</dbReference>
<dbReference type="Proteomes" id="UP000274429">
    <property type="component" value="Unassembled WGS sequence"/>
</dbReference>
<dbReference type="WBParaSite" id="TTAC_0000732201-mRNA-1">
    <property type="protein sequence ID" value="TTAC_0000732201-mRNA-1"/>
    <property type="gene ID" value="TTAC_0000732201"/>
</dbReference>
<evidence type="ECO:0000256" key="1">
    <source>
        <dbReference type="ARBA" id="ARBA00004123"/>
    </source>
</evidence>
<keyword evidence="6" id="KW-1185">Reference proteome</keyword>
<evidence type="ECO:0000256" key="2">
    <source>
        <dbReference type="ARBA" id="ARBA00023242"/>
    </source>
</evidence>
<evidence type="ECO:0000259" key="4">
    <source>
        <dbReference type="Pfam" id="PF00808"/>
    </source>
</evidence>
<dbReference type="GO" id="GO:0006261">
    <property type="term" value="P:DNA-templated DNA replication"/>
    <property type="evidence" value="ECO:0007669"/>
    <property type="project" value="TreeGrafter"/>
</dbReference>
<dbReference type="PANTHER" id="PTHR10252">
    <property type="entry name" value="HISTONE-LIKE TRANSCRIPTION FACTOR CCAAT-RELATED"/>
    <property type="match status" value="1"/>
</dbReference>
<dbReference type="PANTHER" id="PTHR10252:SF79">
    <property type="entry name" value="DNA POLYMERASE EPSILON SUBUNIT 4"/>
    <property type="match status" value="1"/>
</dbReference>
<evidence type="ECO:0000313" key="6">
    <source>
        <dbReference type="Proteomes" id="UP000274429"/>
    </source>
</evidence>
<gene>
    <name evidence="5" type="ORF">TTAC_LOCUS7307</name>
</gene>
<accession>A0A0R3X233</accession>
<dbReference type="OrthoDB" id="636685at2759"/>
<dbReference type="Pfam" id="PF00808">
    <property type="entry name" value="CBFD_NFYB_HMF"/>
    <property type="match status" value="1"/>
</dbReference>
<feature type="compositionally biased region" description="Basic and acidic residues" evidence="3">
    <location>
        <begin position="47"/>
        <end position="59"/>
    </location>
</feature>
<sequence length="157" mass="17094">MDNGAAIDSESAFDTSPRDPSQTFDPCIEDNIDDPINAEDLDETIEATDKDDSNVHDTQVRSGDASMPSETAEVPSKLLYLPISRIKSIIKTVPAVQLVNCEAVALIGKSTELFLSELAREAHQMVMESSKKTLSLAHIEGAIQTLPQFEFLDGMLV</sequence>
<dbReference type="CDD" id="cd22929">
    <property type="entry name" value="HFD_POLE4-like"/>
    <property type="match status" value="1"/>
</dbReference>
<dbReference type="AlphaFoldDB" id="A0A0R3X233"/>
<dbReference type="GO" id="GO:0008622">
    <property type="term" value="C:epsilon DNA polymerase complex"/>
    <property type="evidence" value="ECO:0007669"/>
    <property type="project" value="TreeGrafter"/>
</dbReference>
<feature type="domain" description="Transcription factor CBF/NF-Y/archaeal histone" evidence="4">
    <location>
        <begin position="80"/>
        <end position="142"/>
    </location>
</feature>
<dbReference type="GO" id="GO:0046982">
    <property type="term" value="F:protein heterodimerization activity"/>
    <property type="evidence" value="ECO:0007669"/>
    <property type="project" value="InterPro"/>
</dbReference>
<dbReference type="InterPro" id="IPR009072">
    <property type="entry name" value="Histone-fold"/>
</dbReference>
<keyword evidence="2" id="KW-0539">Nucleus</keyword>
<dbReference type="SUPFAM" id="SSF47113">
    <property type="entry name" value="Histone-fold"/>
    <property type="match status" value="1"/>
</dbReference>
<name>A0A0R3X233_HYDTA</name>
<feature type="region of interest" description="Disordered" evidence="3">
    <location>
        <begin position="1"/>
        <end position="71"/>
    </location>
</feature>
<evidence type="ECO:0000313" key="5">
    <source>
        <dbReference type="EMBL" id="VDM31668.1"/>
    </source>
</evidence>
<proteinExistence type="predicted"/>
<dbReference type="InterPro" id="IPR003958">
    <property type="entry name" value="CBFA_NFYB_domain"/>
</dbReference>
<evidence type="ECO:0000313" key="7">
    <source>
        <dbReference type="WBParaSite" id="TTAC_0000732201-mRNA-1"/>
    </source>
</evidence>
<dbReference type="STRING" id="6205.A0A0R3X233"/>
<dbReference type="EMBL" id="UYWX01020361">
    <property type="protein sequence ID" value="VDM31668.1"/>
    <property type="molecule type" value="Genomic_DNA"/>
</dbReference>